<dbReference type="Proteomes" id="UP000807504">
    <property type="component" value="Unassembled WGS sequence"/>
</dbReference>
<reference evidence="1" key="2">
    <citation type="submission" date="2020-06" db="EMBL/GenBank/DDBJ databases">
        <authorList>
            <person name="Sheffer M."/>
        </authorList>
    </citation>
    <scope>NUCLEOTIDE SEQUENCE</scope>
</reference>
<protein>
    <submittedName>
        <fullName evidence="1">Uncharacterized protein</fullName>
    </submittedName>
</protein>
<sequence length="123" mass="14558">MEYNNAPIALRYTNMEYNTLHKHTITNMEYIPPNRQYYTPNGVQYLQLSYYNPMSTILSNRHTIHHREYNTSIGNTIHQMESNTPTKAIHNNTPLWIQYAPIGHTRHQYGEYIRANKASYTPI</sequence>
<evidence type="ECO:0000313" key="2">
    <source>
        <dbReference type="Proteomes" id="UP000807504"/>
    </source>
</evidence>
<organism evidence="1 2">
    <name type="scientific">Argiope bruennichi</name>
    <name type="common">Wasp spider</name>
    <name type="synonym">Aranea bruennichi</name>
    <dbReference type="NCBI Taxonomy" id="94029"/>
    <lineage>
        <taxon>Eukaryota</taxon>
        <taxon>Metazoa</taxon>
        <taxon>Ecdysozoa</taxon>
        <taxon>Arthropoda</taxon>
        <taxon>Chelicerata</taxon>
        <taxon>Arachnida</taxon>
        <taxon>Araneae</taxon>
        <taxon>Araneomorphae</taxon>
        <taxon>Entelegynae</taxon>
        <taxon>Araneoidea</taxon>
        <taxon>Araneidae</taxon>
        <taxon>Argiope</taxon>
    </lineage>
</organism>
<accession>A0A8T0EWS9</accession>
<proteinExistence type="predicted"/>
<dbReference type="EMBL" id="JABXBU010001863">
    <property type="protein sequence ID" value="KAF8782806.1"/>
    <property type="molecule type" value="Genomic_DNA"/>
</dbReference>
<gene>
    <name evidence="1" type="ORF">HNY73_013044</name>
</gene>
<comment type="caution">
    <text evidence="1">The sequence shown here is derived from an EMBL/GenBank/DDBJ whole genome shotgun (WGS) entry which is preliminary data.</text>
</comment>
<name>A0A8T0EWS9_ARGBR</name>
<reference evidence="1" key="1">
    <citation type="journal article" date="2020" name="bioRxiv">
        <title>Chromosome-level reference genome of the European wasp spider Argiope bruennichi: a resource for studies on range expansion and evolutionary adaptation.</title>
        <authorList>
            <person name="Sheffer M.M."/>
            <person name="Hoppe A."/>
            <person name="Krehenwinkel H."/>
            <person name="Uhl G."/>
            <person name="Kuss A.W."/>
            <person name="Jensen L."/>
            <person name="Jensen C."/>
            <person name="Gillespie R.G."/>
            <person name="Hoff K.J."/>
            <person name="Prost S."/>
        </authorList>
    </citation>
    <scope>NUCLEOTIDE SEQUENCE</scope>
</reference>
<dbReference type="AlphaFoldDB" id="A0A8T0EWS9"/>
<evidence type="ECO:0000313" key="1">
    <source>
        <dbReference type="EMBL" id="KAF8782806.1"/>
    </source>
</evidence>
<keyword evidence="2" id="KW-1185">Reference proteome</keyword>